<protein>
    <submittedName>
        <fullName evidence="2">Uncharacterized protein</fullName>
    </submittedName>
</protein>
<accession>A0A160VJQ1</accession>
<name>A0A160VJQ1_9ZZZZ</name>
<evidence type="ECO:0000256" key="1">
    <source>
        <dbReference type="SAM" id="MobiDB-lite"/>
    </source>
</evidence>
<gene>
    <name evidence="2" type="ORF">MGWOODY_Mmi2421</name>
</gene>
<feature type="compositionally biased region" description="Basic and acidic residues" evidence="1">
    <location>
        <begin position="99"/>
        <end position="115"/>
    </location>
</feature>
<dbReference type="AlphaFoldDB" id="A0A160VJQ1"/>
<proteinExistence type="predicted"/>
<feature type="region of interest" description="Disordered" evidence="1">
    <location>
        <begin position="79"/>
        <end position="115"/>
    </location>
</feature>
<evidence type="ECO:0000313" key="2">
    <source>
        <dbReference type="EMBL" id="CUV10599.1"/>
    </source>
</evidence>
<sequence length="115" mass="12616">MASEINTKDQLAAMLSAKLNEFLDGVSDSYGKVILDELVARLEYTVTDFKDEVGDIMEQMLENAANKKEILADLIARETKPDVAEEATNGEASAGSAGESDREMSEWEKKLEQLG</sequence>
<dbReference type="EMBL" id="FAXC01000449">
    <property type="protein sequence ID" value="CUV10599.1"/>
    <property type="molecule type" value="Genomic_DNA"/>
</dbReference>
<organism evidence="2">
    <name type="scientific">hydrothermal vent metagenome</name>
    <dbReference type="NCBI Taxonomy" id="652676"/>
    <lineage>
        <taxon>unclassified sequences</taxon>
        <taxon>metagenomes</taxon>
        <taxon>ecological metagenomes</taxon>
    </lineage>
</organism>
<reference evidence="2" key="1">
    <citation type="submission" date="2015-10" db="EMBL/GenBank/DDBJ databases">
        <authorList>
            <person name="Gilbert D.G."/>
        </authorList>
    </citation>
    <scope>NUCLEOTIDE SEQUENCE</scope>
</reference>